<protein>
    <submittedName>
        <fullName evidence="2">Anti-sigma-E factor ChrR</fullName>
    </submittedName>
</protein>
<dbReference type="InterPro" id="IPR025979">
    <property type="entry name" value="ChrR-like_cupin_dom"/>
</dbReference>
<feature type="domain" description="ChrR-like cupin" evidence="1">
    <location>
        <begin position="111"/>
        <end position="199"/>
    </location>
</feature>
<evidence type="ECO:0000259" key="1">
    <source>
        <dbReference type="Pfam" id="PF12973"/>
    </source>
</evidence>
<organism evidence="2 3">
    <name type="scientific">Aquimixticola soesokkakensis</name>
    <dbReference type="NCBI Taxonomy" id="1519096"/>
    <lineage>
        <taxon>Bacteria</taxon>
        <taxon>Pseudomonadati</taxon>
        <taxon>Pseudomonadota</taxon>
        <taxon>Alphaproteobacteria</taxon>
        <taxon>Rhodobacterales</taxon>
        <taxon>Paracoccaceae</taxon>
        <taxon>Aquimixticola</taxon>
    </lineage>
</organism>
<dbReference type="Gene3D" id="1.10.10.1320">
    <property type="entry name" value="Anti-sigma factor, zinc-finger domain"/>
    <property type="match status" value="1"/>
</dbReference>
<proteinExistence type="predicted"/>
<evidence type="ECO:0000313" key="2">
    <source>
        <dbReference type="EMBL" id="SLN15408.1"/>
    </source>
</evidence>
<dbReference type="InterPro" id="IPR011051">
    <property type="entry name" value="RmlC_Cupin_sf"/>
</dbReference>
<dbReference type="InterPro" id="IPR012807">
    <property type="entry name" value="Anti-sigma_ChrR"/>
</dbReference>
<dbReference type="RefSeq" id="WP_085835023.1">
    <property type="nucleotide sequence ID" value="NZ_FWFS01000001.1"/>
</dbReference>
<reference evidence="2 3" key="1">
    <citation type="submission" date="2017-03" db="EMBL/GenBank/DDBJ databases">
        <authorList>
            <person name="Afonso C.L."/>
            <person name="Miller P.J."/>
            <person name="Scott M.A."/>
            <person name="Spackman E."/>
            <person name="Goraichik I."/>
            <person name="Dimitrov K.M."/>
            <person name="Suarez D.L."/>
            <person name="Swayne D.E."/>
        </authorList>
    </citation>
    <scope>NUCLEOTIDE SEQUENCE [LARGE SCALE GENOMIC DNA]</scope>
    <source>
        <strain evidence="2 3">CECT 8620</strain>
    </source>
</reference>
<dbReference type="AlphaFoldDB" id="A0A1Y5RI53"/>
<keyword evidence="3" id="KW-1185">Reference proteome</keyword>
<dbReference type="OrthoDB" id="2988517at2"/>
<dbReference type="Proteomes" id="UP000193862">
    <property type="component" value="Unassembled WGS sequence"/>
</dbReference>
<evidence type="ECO:0000313" key="3">
    <source>
        <dbReference type="Proteomes" id="UP000193862"/>
    </source>
</evidence>
<accession>A0A1Y5RI53</accession>
<sequence length="222" mass="23206">MTVKHHITPSVLAAYAAGTLPEPFALVVASHVSLCDACRADVAGYEAVGGAVLETVFDRIEDGGDAITMSPDALAQVMAKLDDMVLDTDPAPRASDPVFPAPLLDYVGGGVDAVKWKRIGGGVKQAVLQNSAEGSVRLLYIPAGMAVPDHTHGGLELTMVLQGAFSDETGRFLRGDVETGDEDLEHTPIAEAGMPCICLAATDAPLKFTSLIPRLIQPFIGI</sequence>
<dbReference type="NCBIfam" id="TIGR02451">
    <property type="entry name" value="anti_sig_ChrR"/>
    <property type="match status" value="1"/>
</dbReference>
<dbReference type="CDD" id="cd20301">
    <property type="entry name" value="cupin_ChrR"/>
    <property type="match status" value="1"/>
</dbReference>
<gene>
    <name evidence="2" type="primary">chrR</name>
    <name evidence="2" type="ORF">AQS8620_00279</name>
</gene>
<dbReference type="EMBL" id="FWFS01000001">
    <property type="protein sequence ID" value="SLN15408.1"/>
    <property type="molecule type" value="Genomic_DNA"/>
</dbReference>
<dbReference type="Pfam" id="PF12973">
    <property type="entry name" value="Cupin_7"/>
    <property type="match status" value="1"/>
</dbReference>
<dbReference type="InterPro" id="IPR014710">
    <property type="entry name" value="RmlC-like_jellyroll"/>
</dbReference>
<dbReference type="InterPro" id="IPR041916">
    <property type="entry name" value="Anti_sigma_zinc_sf"/>
</dbReference>
<name>A0A1Y5RI53_9RHOB</name>
<dbReference type="Gene3D" id="2.60.120.10">
    <property type="entry name" value="Jelly Rolls"/>
    <property type="match status" value="1"/>
</dbReference>
<dbReference type="SUPFAM" id="SSF51182">
    <property type="entry name" value="RmlC-like cupins"/>
    <property type="match status" value="1"/>
</dbReference>